<dbReference type="InterPro" id="IPR012340">
    <property type="entry name" value="NA-bd_OB-fold"/>
</dbReference>
<keyword evidence="6" id="KW-1185">Reference proteome</keyword>
<dbReference type="Pfam" id="PF11967">
    <property type="entry name" value="RecO_N"/>
    <property type="match status" value="1"/>
</dbReference>
<proteinExistence type="predicted"/>
<keyword evidence="3" id="KW-0234">DNA repair</keyword>
<dbReference type="STRING" id="596327.PORUE0001_1087"/>
<dbReference type="InterPro" id="IPR003717">
    <property type="entry name" value="RecO"/>
</dbReference>
<evidence type="ECO:0000256" key="1">
    <source>
        <dbReference type="ARBA" id="ARBA00022763"/>
    </source>
</evidence>
<organism evidence="5 6">
    <name type="scientific">Porphyromonas uenonis 60-3</name>
    <dbReference type="NCBI Taxonomy" id="596327"/>
    <lineage>
        <taxon>Bacteria</taxon>
        <taxon>Pseudomonadati</taxon>
        <taxon>Bacteroidota</taxon>
        <taxon>Bacteroidia</taxon>
        <taxon>Bacteroidales</taxon>
        <taxon>Porphyromonadaceae</taxon>
        <taxon>Porphyromonas</taxon>
    </lineage>
</organism>
<evidence type="ECO:0000256" key="2">
    <source>
        <dbReference type="ARBA" id="ARBA00023172"/>
    </source>
</evidence>
<dbReference type="PANTHER" id="PTHR33991:SF1">
    <property type="entry name" value="DNA REPAIR PROTEIN RECO"/>
    <property type="match status" value="1"/>
</dbReference>
<dbReference type="RefSeq" id="WP_007365702.1">
    <property type="nucleotide sequence ID" value="NZ_ACLR01000180.1"/>
</dbReference>
<feature type="domain" description="DNA replication/recombination mediator RecO N-terminal" evidence="4">
    <location>
        <begin position="1"/>
        <end position="77"/>
    </location>
</feature>
<evidence type="ECO:0000313" key="6">
    <source>
        <dbReference type="Proteomes" id="UP000003303"/>
    </source>
</evidence>
<evidence type="ECO:0000256" key="3">
    <source>
        <dbReference type="ARBA" id="ARBA00023204"/>
    </source>
</evidence>
<evidence type="ECO:0000259" key="4">
    <source>
        <dbReference type="Pfam" id="PF11967"/>
    </source>
</evidence>
<evidence type="ECO:0000313" key="5">
    <source>
        <dbReference type="EMBL" id="EEK16425.1"/>
    </source>
</evidence>
<keyword evidence="1" id="KW-0227">DNA damage</keyword>
<accession>C2MCX7</accession>
<keyword evidence="2" id="KW-0233">DNA recombination</keyword>
<gene>
    <name evidence="5" type="ORF">PORUE0001_1087</name>
</gene>
<dbReference type="Gene3D" id="2.40.50.140">
    <property type="entry name" value="Nucleic acid-binding proteins"/>
    <property type="match status" value="1"/>
</dbReference>
<dbReference type="PANTHER" id="PTHR33991">
    <property type="entry name" value="DNA REPAIR PROTEIN RECO"/>
    <property type="match status" value="1"/>
</dbReference>
<dbReference type="InterPro" id="IPR022572">
    <property type="entry name" value="DNA_rep/recomb_RecO_N"/>
</dbReference>
<sequence>MITTVEGVVLRVIPYSDRSLIATLYTDLWGAAAFSVPIGGRSRATSNLFQPLRGLQLTTPSPASQPVKLIRQVQLVRGALPLAQRPAASGYFLYLAQLLRELLAQEPEDLRLYNIIVQALDQLDRIESLEELQGFDLALLVSILRAKGYLPEGLEMRSLDSESYRTHWLDLEQWTILPLRTDYAVPLTPELQSALPRLLRYDLEHFAPNSFTTAEYETLRRLLLHFTELHSPSFRIKHITPLP</sequence>
<protein>
    <submittedName>
        <fullName evidence="5">Putative DNA repair protein RecO</fullName>
    </submittedName>
</protein>
<dbReference type="eggNOG" id="COG1381">
    <property type="taxonomic scope" value="Bacteria"/>
</dbReference>
<dbReference type="EMBL" id="ACLR01000180">
    <property type="protein sequence ID" value="EEK16425.1"/>
    <property type="molecule type" value="Genomic_DNA"/>
</dbReference>
<dbReference type="OrthoDB" id="9789152at2"/>
<dbReference type="GO" id="GO:0006302">
    <property type="term" value="P:double-strand break repair"/>
    <property type="evidence" value="ECO:0007669"/>
    <property type="project" value="TreeGrafter"/>
</dbReference>
<dbReference type="Proteomes" id="UP000003303">
    <property type="component" value="Unassembled WGS sequence"/>
</dbReference>
<comment type="caution">
    <text evidence="5">The sequence shown here is derived from an EMBL/GenBank/DDBJ whole genome shotgun (WGS) entry which is preliminary data.</text>
</comment>
<dbReference type="GO" id="GO:0043590">
    <property type="term" value="C:bacterial nucleoid"/>
    <property type="evidence" value="ECO:0007669"/>
    <property type="project" value="TreeGrafter"/>
</dbReference>
<reference evidence="5 6" key="1">
    <citation type="submission" date="2009-04" db="EMBL/GenBank/DDBJ databases">
        <authorList>
            <person name="Sebastian Y."/>
            <person name="Madupu R."/>
            <person name="Durkin A.S."/>
            <person name="Torralba M."/>
            <person name="Methe B."/>
            <person name="Sutton G.G."/>
            <person name="Strausberg R.L."/>
            <person name="Nelson K.E."/>
        </authorList>
    </citation>
    <scope>NUCLEOTIDE SEQUENCE [LARGE SCALE GENOMIC DNA]</scope>
    <source>
        <strain evidence="5 6">60-3</strain>
    </source>
</reference>
<name>C2MCX7_9PORP</name>
<dbReference type="GO" id="GO:0006310">
    <property type="term" value="P:DNA recombination"/>
    <property type="evidence" value="ECO:0007669"/>
    <property type="project" value="UniProtKB-KW"/>
</dbReference>
<dbReference type="AlphaFoldDB" id="C2MCX7"/>